<dbReference type="InterPro" id="IPR058624">
    <property type="entry name" value="MdtA-like_HH"/>
</dbReference>
<dbReference type="Gene3D" id="2.40.30.170">
    <property type="match status" value="1"/>
</dbReference>
<dbReference type="PANTHER" id="PTHR30469:SF34">
    <property type="entry name" value="MACROLIDE EXPORT PROTEIN MACA"/>
    <property type="match status" value="1"/>
</dbReference>
<proteinExistence type="inferred from homology"/>
<dbReference type="Pfam" id="PF25944">
    <property type="entry name" value="Beta-barrel_RND"/>
    <property type="match status" value="1"/>
</dbReference>
<dbReference type="AlphaFoldDB" id="A0A249DY62"/>
<dbReference type="Pfam" id="PF25876">
    <property type="entry name" value="HH_MFP_RND"/>
    <property type="match status" value="1"/>
</dbReference>
<dbReference type="GO" id="GO:0015562">
    <property type="term" value="F:efflux transmembrane transporter activity"/>
    <property type="evidence" value="ECO:0007669"/>
    <property type="project" value="TreeGrafter"/>
</dbReference>
<comment type="similarity">
    <text evidence="2">Belongs to the membrane fusion protein (MFP) (TC 8.A.1) family.</text>
</comment>
<keyword evidence="3" id="KW-0813">Transport</keyword>
<dbReference type="GO" id="GO:0019898">
    <property type="term" value="C:extrinsic component of membrane"/>
    <property type="evidence" value="ECO:0007669"/>
    <property type="project" value="InterPro"/>
</dbReference>
<feature type="domain" description="Multidrug resistance protein MdtA-like beta-barrel" evidence="10">
    <location>
        <begin position="225"/>
        <end position="304"/>
    </location>
</feature>
<evidence type="ECO:0000256" key="7">
    <source>
        <dbReference type="ARBA" id="ARBA00023136"/>
    </source>
</evidence>
<evidence type="ECO:0000313" key="12">
    <source>
        <dbReference type="EMBL" id="ASX26486.1"/>
    </source>
</evidence>
<organism evidence="12 13">
    <name type="scientific">Candidatus Hamiltonella defensa</name>
    <name type="common">Bemisia tabaci</name>
    <dbReference type="NCBI Taxonomy" id="672795"/>
    <lineage>
        <taxon>Bacteria</taxon>
        <taxon>Pseudomonadati</taxon>
        <taxon>Pseudomonadota</taxon>
        <taxon>Gammaproteobacteria</taxon>
        <taxon>Enterobacterales</taxon>
        <taxon>Enterobacteriaceae</taxon>
        <taxon>aphid secondary symbionts</taxon>
        <taxon>Candidatus Williamhamiltonella</taxon>
    </lineage>
</organism>
<evidence type="ECO:0000256" key="2">
    <source>
        <dbReference type="ARBA" id="ARBA00009477"/>
    </source>
</evidence>
<keyword evidence="4" id="KW-1003">Cell membrane</keyword>
<dbReference type="SUPFAM" id="SSF111369">
    <property type="entry name" value="HlyD-like secretion proteins"/>
    <property type="match status" value="1"/>
</dbReference>
<dbReference type="Gene3D" id="2.40.420.20">
    <property type="match status" value="1"/>
</dbReference>
<dbReference type="InterPro" id="IPR058626">
    <property type="entry name" value="MdtA-like_b-barrel"/>
</dbReference>
<gene>
    <name evidence="12" type="ORF">BA171_05315</name>
</gene>
<evidence type="ECO:0000256" key="3">
    <source>
        <dbReference type="ARBA" id="ARBA00022448"/>
    </source>
</evidence>
<evidence type="ECO:0000256" key="1">
    <source>
        <dbReference type="ARBA" id="ARBA00004236"/>
    </source>
</evidence>
<feature type="domain" description="Multidrug resistance protein MdtA-like alpha-helical hairpin" evidence="8">
    <location>
        <begin position="111"/>
        <end position="187"/>
    </location>
</feature>
<dbReference type="Pfam" id="PF25967">
    <property type="entry name" value="RND-MFP_C"/>
    <property type="match status" value="1"/>
</dbReference>
<dbReference type="InterPro" id="IPR006143">
    <property type="entry name" value="RND_pump_MFP"/>
</dbReference>
<reference evidence="13" key="1">
    <citation type="submission" date="2016-06" db="EMBL/GenBank/DDBJ databases">
        <authorList>
            <person name="Chen W."/>
            <person name="Hasegawa D.K."/>
        </authorList>
    </citation>
    <scope>NUCLEOTIDE SEQUENCE [LARGE SCALE GENOMIC DNA]</scope>
    <source>
        <strain evidence="13">MEAM1</strain>
    </source>
</reference>
<reference evidence="12 13" key="2">
    <citation type="submission" date="2017-09" db="EMBL/GenBank/DDBJ databases">
        <title>The genome of whitefly Bemisia tabaci, a global crop pest, provides novel insights into virus transmission, host adaptation and insecticide resistance.</title>
        <authorList>
            <person name="Kaur N."/>
            <person name="Kliot A."/>
            <person name="Pinheiro P.V."/>
            <person name="Luan J."/>
            <person name="Zheng Y."/>
            <person name="Liu W."/>
            <person name="Sun H."/>
            <person name="Yang X."/>
            <person name="Xu Y."/>
            <person name="Luo Y."/>
            <person name="Kruse A."/>
            <person name="Fisher T.W."/>
            <person name="Nelson D.R."/>
            <person name="Elimelech M."/>
            <person name="MacCoss M."/>
            <person name="Johnson R."/>
            <person name="Cohen E."/>
            <person name="Hunter W.B."/>
            <person name="Brown J.K."/>
            <person name="Jander G."/>
            <person name="Cilia M."/>
            <person name="Douglas A.E."/>
            <person name="Ghanim M."/>
            <person name="Simmons A.M."/>
            <person name="Wintermantel W.M."/>
            <person name="Ling K.-S."/>
            <person name="Fei Z."/>
        </authorList>
    </citation>
    <scope>NUCLEOTIDE SEQUENCE [LARGE SCALE GENOMIC DNA]</scope>
    <source>
        <strain evidence="12 13">MEAM1</strain>
    </source>
</reference>
<dbReference type="GO" id="GO:1990281">
    <property type="term" value="C:efflux pump complex"/>
    <property type="evidence" value="ECO:0007669"/>
    <property type="project" value="TreeGrafter"/>
</dbReference>
<evidence type="ECO:0000256" key="6">
    <source>
        <dbReference type="ARBA" id="ARBA00023054"/>
    </source>
</evidence>
<dbReference type="OrthoDB" id="9791520at2"/>
<dbReference type="InterPro" id="IPR058625">
    <property type="entry name" value="MdtA-like_BSH"/>
</dbReference>
<evidence type="ECO:0000256" key="5">
    <source>
        <dbReference type="ARBA" id="ARBA00022519"/>
    </source>
</evidence>
<protein>
    <submittedName>
        <fullName evidence="12">Macrolide transporter subunit MacA</fullName>
    </submittedName>
</protein>
<dbReference type="PANTHER" id="PTHR30469">
    <property type="entry name" value="MULTIDRUG RESISTANCE PROTEIN MDTA"/>
    <property type="match status" value="1"/>
</dbReference>
<dbReference type="GO" id="GO:1990961">
    <property type="term" value="P:xenobiotic detoxification by transmembrane export across the plasma membrane"/>
    <property type="evidence" value="ECO:0007669"/>
    <property type="project" value="InterPro"/>
</dbReference>
<keyword evidence="6" id="KW-0175">Coiled coil</keyword>
<feature type="domain" description="Multidrug resistance protein MdtA-like C-terminal permuted SH3" evidence="11">
    <location>
        <begin position="309"/>
        <end position="373"/>
    </location>
</feature>
<dbReference type="RefSeq" id="WP_016857402.1">
    <property type="nucleotide sequence ID" value="NZ_CP016303.1"/>
</dbReference>
<dbReference type="Pfam" id="PF25917">
    <property type="entry name" value="BSH_RND"/>
    <property type="match status" value="1"/>
</dbReference>
<keyword evidence="5" id="KW-0997">Cell inner membrane</keyword>
<dbReference type="InterPro" id="IPR058623">
    <property type="entry name" value="MacA"/>
</dbReference>
<feature type="domain" description="Multidrug resistance protein MdtA-like barrel-sandwich hybrid" evidence="9">
    <location>
        <begin position="63"/>
        <end position="219"/>
    </location>
</feature>
<accession>A0A249DY62</accession>
<evidence type="ECO:0000256" key="4">
    <source>
        <dbReference type="ARBA" id="ARBA00022475"/>
    </source>
</evidence>
<dbReference type="Gene3D" id="2.40.50.100">
    <property type="match status" value="1"/>
</dbReference>
<keyword evidence="7" id="KW-0472">Membrane</keyword>
<dbReference type="Gene3D" id="6.10.140.1990">
    <property type="match status" value="1"/>
</dbReference>
<dbReference type="NCBIfam" id="NF008606">
    <property type="entry name" value="PRK11578.1"/>
    <property type="match status" value="1"/>
</dbReference>
<name>A0A249DY62_9ENTR</name>
<dbReference type="NCBIfam" id="TIGR01730">
    <property type="entry name" value="RND_mfp"/>
    <property type="match status" value="1"/>
</dbReference>
<dbReference type="InterPro" id="IPR030190">
    <property type="entry name" value="MacA_alpha-hairpin_sf"/>
</dbReference>
<dbReference type="InterPro" id="IPR058627">
    <property type="entry name" value="MdtA-like_C"/>
</dbReference>
<dbReference type="Proteomes" id="UP000216438">
    <property type="component" value="Chromosome"/>
</dbReference>
<evidence type="ECO:0000259" key="9">
    <source>
        <dbReference type="Pfam" id="PF25917"/>
    </source>
</evidence>
<dbReference type="GO" id="GO:1990195">
    <property type="term" value="C:macrolide transmembrane transporter complex"/>
    <property type="evidence" value="ECO:0007669"/>
    <property type="project" value="InterPro"/>
</dbReference>
<evidence type="ECO:0000259" key="11">
    <source>
        <dbReference type="Pfam" id="PF25967"/>
    </source>
</evidence>
<evidence type="ECO:0000313" key="13">
    <source>
        <dbReference type="Proteomes" id="UP000216438"/>
    </source>
</evidence>
<dbReference type="EMBL" id="CP016303">
    <property type="protein sequence ID" value="ASX26486.1"/>
    <property type="molecule type" value="Genomic_DNA"/>
</dbReference>
<sequence length="378" mass="42002">MNLVWLKKLNKKVIVIPLILLMSGFFVIRFQMKPAEIQYKTVSVTQGDIVQSVLATGKLDALRKVDVGAQVSGQLQHLYVKIGDKVKQGQLLGMIDPQKAKNQIKEVAAALEDLNAQLTQAEAEKKLTLLTLNRQKNLAKLKLISPQDIDQTETDLAVRKAKIEMIKAQINRTKISMDTANLNLEYTKISAPMSGEVVKITTLEGQTVIATQQAPNILTLADMSTMLVNTQVSEADIIHLKPGLKISFTILGDPNKHFEGVLKDIQPTPERINDAIFYSARFEIPNSKGLLRLKMTAQVSIQLAEARKAMLMPLSALGNQIDGNRYQVSVLVKDKDNKNQEETREVTIGIRNNLNVQILSGLKLGEKVIISRFNSEDM</sequence>
<evidence type="ECO:0000259" key="10">
    <source>
        <dbReference type="Pfam" id="PF25944"/>
    </source>
</evidence>
<comment type="subcellular location">
    <subcellularLocation>
        <location evidence="1">Cell membrane</location>
    </subcellularLocation>
</comment>
<dbReference type="GO" id="GO:0030313">
    <property type="term" value="C:cell envelope"/>
    <property type="evidence" value="ECO:0007669"/>
    <property type="project" value="UniProtKB-SubCell"/>
</dbReference>
<evidence type="ECO:0000259" key="8">
    <source>
        <dbReference type="Pfam" id="PF25876"/>
    </source>
</evidence>